<evidence type="ECO:0000313" key="2">
    <source>
        <dbReference type="EMBL" id="CUV04249.1"/>
    </source>
</evidence>
<gene>
    <name evidence="2" type="ORF">MGWOODY_Clf2949</name>
</gene>
<dbReference type="AlphaFoldDB" id="A0A160VBU8"/>
<dbReference type="PROSITE" id="PS51819">
    <property type="entry name" value="VOC"/>
    <property type="match status" value="1"/>
</dbReference>
<proteinExistence type="predicted"/>
<dbReference type="EMBL" id="FAXA01000114">
    <property type="protein sequence ID" value="CUV04249.1"/>
    <property type="molecule type" value="Genomic_DNA"/>
</dbReference>
<dbReference type="SUPFAM" id="SSF54593">
    <property type="entry name" value="Glyoxalase/Bleomycin resistance protein/Dihydroxybiphenyl dioxygenase"/>
    <property type="match status" value="1"/>
</dbReference>
<dbReference type="InterPro" id="IPR037523">
    <property type="entry name" value="VOC_core"/>
</dbReference>
<dbReference type="InterPro" id="IPR029068">
    <property type="entry name" value="Glyas_Bleomycin-R_OHBP_Dase"/>
</dbReference>
<accession>A0A160VBU8</accession>
<dbReference type="Gene3D" id="3.10.180.10">
    <property type="entry name" value="2,3-Dihydroxybiphenyl 1,2-Dioxygenase, domain 1"/>
    <property type="match status" value="1"/>
</dbReference>
<evidence type="ECO:0000259" key="1">
    <source>
        <dbReference type="PROSITE" id="PS51819"/>
    </source>
</evidence>
<protein>
    <recommendedName>
        <fullName evidence="1">VOC domain-containing protein</fullName>
    </recommendedName>
</protein>
<dbReference type="Pfam" id="PF00903">
    <property type="entry name" value="Glyoxalase"/>
    <property type="match status" value="1"/>
</dbReference>
<name>A0A160VBU8_9ZZZZ</name>
<dbReference type="InterPro" id="IPR004360">
    <property type="entry name" value="Glyas_Fos-R_dOase_dom"/>
</dbReference>
<feature type="domain" description="VOC" evidence="1">
    <location>
        <begin position="5"/>
        <end position="125"/>
    </location>
</feature>
<sequence length="127" mass="14197">MVTYSYDHIHLRSREPMDTARYFNQMFGAEIKESIQSDGQSRVDIDINGLIIFIAKAEESTPAGPVDPYVGLDHFGLRVENLDAAAADLKAKGAEFSMEPKDLRQGLRIAFVRAPGDVRIELLERSD</sequence>
<reference evidence="2" key="1">
    <citation type="submission" date="2015-10" db="EMBL/GenBank/DDBJ databases">
        <authorList>
            <person name="Gilbert D.G."/>
        </authorList>
    </citation>
    <scope>NUCLEOTIDE SEQUENCE</scope>
</reference>
<organism evidence="2">
    <name type="scientific">hydrothermal vent metagenome</name>
    <dbReference type="NCBI Taxonomy" id="652676"/>
    <lineage>
        <taxon>unclassified sequences</taxon>
        <taxon>metagenomes</taxon>
        <taxon>ecological metagenomes</taxon>
    </lineage>
</organism>